<sequence>MQLNEGWLANARRVPSPHFDCRPDGETPSLLVVHNISLPPGEFGGPWIDALFTGTLDPDAHPFFAGIVHLRVSAHCLIRRDGEVVQYVPFDKRAWHAGVSNYHGRERCNDFSIGIELEGTDNQPYTDAQYQQLANVTHALIALYPRIANNMTGHSDIAPERKTDPGPAFDWPRFRGLVAGESDKEMP</sequence>
<dbReference type="RefSeq" id="WP_047371809.1">
    <property type="nucleotide sequence ID" value="NZ_CABMNU010000005.1"/>
</dbReference>
<evidence type="ECO:0000313" key="17">
    <source>
        <dbReference type="Proteomes" id="UP000867740"/>
    </source>
</evidence>
<keyword evidence="16" id="KW-1185">Reference proteome</keyword>
<keyword evidence="10" id="KW-0961">Cell wall biogenesis/degradation</keyword>
<keyword evidence="7" id="KW-0479">Metal-binding</keyword>
<evidence type="ECO:0000256" key="8">
    <source>
        <dbReference type="ARBA" id="ARBA00022801"/>
    </source>
</evidence>
<dbReference type="GO" id="GO:0071555">
    <property type="term" value="P:cell wall organization"/>
    <property type="evidence" value="ECO:0007669"/>
    <property type="project" value="UniProtKB-KW"/>
</dbReference>
<dbReference type="EMBL" id="DACSUM010000002">
    <property type="protein sequence ID" value="HAT3579988.1"/>
    <property type="molecule type" value="Genomic_DNA"/>
</dbReference>
<evidence type="ECO:0000313" key="16">
    <source>
        <dbReference type="Proteomes" id="UP000192521"/>
    </source>
</evidence>
<dbReference type="EC" id="3.5.1.28" evidence="5"/>
<comment type="subcellular location">
    <subcellularLocation>
        <location evidence="3">Cytoplasm</location>
    </subcellularLocation>
</comment>
<evidence type="ECO:0000256" key="1">
    <source>
        <dbReference type="ARBA" id="ARBA00001561"/>
    </source>
</evidence>
<dbReference type="GO" id="GO:0005737">
    <property type="term" value="C:cytoplasm"/>
    <property type="evidence" value="ECO:0007669"/>
    <property type="project" value="UniProtKB-SubCell"/>
</dbReference>
<evidence type="ECO:0000256" key="4">
    <source>
        <dbReference type="ARBA" id="ARBA00007553"/>
    </source>
</evidence>
<dbReference type="GO" id="GO:0046872">
    <property type="term" value="F:metal ion binding"/>
    <property type="evidence" value="ECO:0007669"/>
    <property type="project" value="UniProtKB-KW"/>
</dbReference>
<evidence type="ECO:0000256" key="6">
    <source>
        <dbReference type="ARBA" id="ARBA00022490"/>
    </source>
</evidence>
<accession>A0A9P3T2Z6</accession>
<name>A0A9P3T2Z6_KLUIN</name>
<reference evidence="14" key="3">
    <citation type="submission" date="2020-10" db="EMBL/GenBank/DDBJ databases">
        <authorList>
            <consortium name="NCBI Pathogen Detection Project"/>
        </authorList>
    </citation>
    <scope>NUCLEOTIDE SEQUENCE</scope>
    <source>
        <strain evidence="14">CAVp300</strain>
    </source>
</reference>
<reference evidence="14" key="2">
    <citation type="journal article" date="2018" name="Genome Biol.">
        <title>SKESA: strategic k-mer extension for scrupulous assemblies.</title>
        <authorList>
            <person name="Souvorov A."/>
            <person name="Agarwala R."/>
            <person name="Lipman D.J."/>
        </authorList>
    </citation>
    <scope>NUCLEOTIDE SEQUENCE</scope>
    <source>
        <strain evidence="14">CAVp300</strain>
    </source>
</reference>
<dbReference type="SMART" id="SM00644">
    <property type="entry name" value="Ami_2"/>
    <property type="match status" value="1"/>
</dbReference>
<dbReference type="Pfam" id="PF01510">
    <property type="entry name" value="Amidase_2"/>
    <property type="match status" value="1"/>
</dbReference>
<dbReference type="Proteomes" id="UP000867740">
    <property type="component" value="Unassembled WGS sequence"/>
</dbReference>
<dbReference type="GO" id="GO:0009253">
    <property type="term" value="P:peptidoglycan catabolic process"/>
    <property type="evidence" value="ECO:0007669"/>
    <property type="project" value="InterPro"/>
</dbReference>
<evidence type="ECO:0000256" key="7">
    <source>
        <dbReference type="ARBA" id="ARBA00022723"/>
    </source>
</evidence>
<dbReference type="PANTHER" id="PTHR30417">
    <property type="entry name" value="N-ACETYLMURAMOYL-L-ALANINE AMIDASE AMID"/>
    <property type="match status" value="1"/>
</dbReference>
<dbReference type="NCBIfam" id="NF008758">
    <property type="entry name" value="PRK11789.1"/>
    <property type="match status" value="1"/>
</dbReference>
<feature type="domain" description="N-acetylmuramoyl-L-alanine amidase" evidence="13">
    <location>
        <begin position="16"/>
        <end position="166"/>
    </location>
</feature>
<proteinExistence type="inferred from homology"/>
<reference evidence="15 16" key="1">
    <citation type="submission" date="2017-02" db="EMBL/GenBank/DDBJ databases">
        <title>Draft genome sequence of a Kluyvera intermedia isolate from a patient with a pancreatic abscess.</title>
        <authorList>
            <person name="Thele R."/>
        </authorList>
    </citation>
    <scope>NUCLEOTIDE SEQUENCE [LARGE SCALE GENOMIC DNA]</scope>
    <source>
        <strain evidence="15 16">FOSA7093</strain>
    </source>
</reference>
<dbReference type="InterPro" id="IPR051206">
    <property type="entry name" value="NAMLAA_amidase_2"/>
</dbReference>
<keyword evidence="9" id="KW-0862">Zinc</keyword>
<organism evidence="14 17">
    <name type="scientific">Kluyvera intermedia</name>
    <name type="common">Enterobacter intermedius</name>
    <dbReference type="NCBI Taxonomy" id="61648"/>
    <lineage>
        <taxon>Bacteria</taxon>
        <taxon>Pseudomonadati</taxon>
        <taxon>Pseudomonadota</taxon>
        <taxon>Gammaproteobacteria</taxon>
        <taxon>Enterobacterales</taxon>
        <taxon>Enterobacteriaceae</taxon>
        <taxon>Kluyvera</taxon>
    </lineage>
</organism>
<evidence type="ECO:0000256" key="5">
    <source>
        <dbReference type="ARBA" id="ARBA00011901"/>
    </source>
</evidence>
<evidence type="ECO:0000313" key="14">
    <source>
        <dbReference type="EMBL" id="HAT3579988.1"/>
    </source>
</evidence>
<comment type="catalytic activity">
    <reaction evidence="1">
        <text>Hydrolyzes the link between N-acetylmuramoyl residues and L-amino acid residues in certain cell-wall glycopeptides.</text>
        <dbReference type="EC" id="3.5.1.28"/>
    </reaction>
</comment>
<evidence type="ECO:0000313" key="15">
    <source>
        <dbReference type="EMBL" id="ORJ51530.1"/>
    </source>
</evidence>
<comment type="cofactor">
    <cofactor evidence="2">
        <name>Zn(2+)</name>
        <dbReference type="ChEBI" id="CHEBI:29105"/>
    </cofactor>
</comment>
<keyword evidence="6" id="KW-0963">Cytoplasm</keyword>
<evidence type="ECO:0000259" key="13">
    <source>
        <dbReference type="SMART" id="SM00644"/>
    </source>
</evidence>
<dbReference type="PANTHER" id="PTHR30417:SF4">
    <property type="entry name" value="1,6-ANHYDRO-N-ACETYLMURAMYL-L-ALANINE AMIDASE AMPD"/>
    <property type="match status" value="1"/>
</dbReference>
<dbReference type="GO" id="GO:0009254">
    <property type="term" value="P:peptidoglycan turnover"/>
    <property type="evidence" value="ECO:0007669"/>
    <property type="project" value="TreeGrafter"/>
</dbReference>
<evidence type="ECO:0000256" key="11">
    <source>
        <dbReference type="ARBA" id="ARBA00039257"/>
    </source>
</evidence>
<dbReference type="Gene3D" id="3.40.80.10">
    <property type="entry name" value="Peptidoglycan recognition protein-like"/>
    <property type="match status" value="1"/>
</dbReference>
<evidence type="ECO:0000256" key="12">
    <source>
        <dbReference type="ARBA" id="ARBA00042615"/>
    </source>
</evidence>
<dbReference type="EMBL" id="MWPR01000005">
    <property type="protein sequence ID" value="ORJ51530.1"/>
    <property type="molecule type" value="Genomic_DNA"/>
</dbReference>
<dbReference type="OrthoDB" id="9794842at2"/>
<comment type="caution">
    <text evidence="14">The sequence shown here is derived from an EMBL/GenBank/DDBJ whole genome shotgun (WGS) entry which is preliminary data.</text>
</comment>
<evidence type="ECO:0000256" key="9">
    <source>
        <dbReference type="ARBA" id="ARBA00022833"/>
    </source>
</evidence>
<dbReference type="Proteomes" id="UP000192521">
    <property type="component" value="Unassembled WGS sequence"/>
</dbReference>
<evidence type="ECO:0000256" key="10">
    <source>
        <dbReference type="ARBA" id="ARBA00023316"/>
    </source>
</evidence>
<dbReference type="CDD" id="cd06583">
    <property type="entry name" value="PGRP"/>
    <property type="match status" value="1"/>
</dbReference>
<evidence type="ECO:0000256" key="2">
    <source>
        <dbReference type="ARBA" id="ARBA00001947"/>
    </source>
</evidence>
<dbReference type="SUPFAM" id="SSF55846">
    <property type="entry name" value="N-acetylmuramoyl-L-alanine amidase-like"/>
    <property type="match status" value="1"/>
</dbReference>
<evidence type="ECO:0000256" key="3">
    <source>
        <dbReference type="ARBA" id="ARBA00004496"/>
    </source>
</evidence>
<comment type="similarity">
    <text evidence="4">Belongs to the N-acetylmuramoyl-L-alanine amidase 2 family.</text>
</comment>
<protein>
    <recommendedName>
        <fullName evidence="11">1,6-anhydro-N-acetylmuramyl-L-alanine amidase AmpD</fullName>
        <ecNumber evidence="5">3.5.1.28</ecNumber>
    </recommendedName>
    <alternativeName>
        <fullName evidence="12">N-acetylmuramoyl-L-alanine amidase</fullName>
    </alternativeName>
</protein>
<keyword evidence="8 14" id="KW-0378">Hydrolase</keyword>
<gene>
    <name evidence="14" type="primary">ampD</name>
    <name evidence="15" type="ORF">B2M27_05225</name>
    <name evidence="14" type="ORF">I8531_000227</name>
</gene>
<dbReference type="InterPro" id="IPR036505">
    <property type="entry name" value="Amidase/PGRP_sf"/>
</dbReference>
<dbReference type="GO" id="GO:0008745">
    <property type="term" value="F:N-acetylmuramoyl-L-alanine amidase activity"/>
    <property type="evidence" value="ECO:0007669"/>
    <property type="project" value="UniProtKB-EC"/>
</dbReference>
<dbReference type="InterPro" id="IPR002502">
    <property type="entry name" value="Amidase_domain"/>
</dbReference>
<dbReference type="AlphaFoldDB" id="A0A9P3T2Z6"/>
<dbReference type="FunFam" id="3.40.80.10:FF:000002">
    <property type="entry name" value="1,6-anhydro-N-acetylmuramyl-L-alanine amidase"/>
    <property type="match status" value="1"/>
</dbReference>